<protein>
    <recommendedName>
        <fullName evidence="2">Glycosyl transferase family 1 domain-containing protein</fullName>
    </recommendedName>
</protein>
<accession>A0A3B1BN76</accession>
<keyword evidence="1" id="KW-0808">Transferase</keyword>
<organism evidence="3">
    <name type="scientific">hydrothermal vent metagenome</name>
    <dbReference type="NCBI Taxonomy" id="652676"/>
    <lineage>
        <taxon>unclassified sequences</taxon>
        <taxon>metagenomes</taxon>
        <taxon>ecological metagenomes</taxon>
    </lineage>
</organism>
<feature type="domain" description="Glycosyl transferase family 1" evidence="2">
    <location>
        <begin position="2"/>
        <end position="86"/>
    </location>
</feature>
<dbReference type="Gene3D" id="3.40.50.2000">
    <property type="entry name" value="Glycogen Phosphorylase B"/>
    <property type="match status" value="1"/>
</dbReference>
<name>A0A3B1BN76_9ZZZZ</name>
<dbReference type="InterPro" id="IPR001296">
    <property type="entry name" value="Glyco_trans_1"/>
</dbReference>
<evidence type="ECO:0000256" key="1">
    <source>
        <dbReference type="ARBA" id="ARBA00022679"/>
    </source>
</evidence>
<gene>
    <name evidence="3" type="ORF">MNBD_NITROSPINAE04-670</name>
</gene>
<feature type="non-terminal residue" evidence="3">
    <location>
        <position position="1"/>
    </location>
</feature>
<dbReference type="PANTHER" id="PTHR46401:SF2">
    <property type="entry name" value="GLYCOSYLTRANSFERASE WBBK-RELATED"/>
    <property type="match status" value="1"/>
</dbReference>
<dbReference type="Pfam" id="PF00534">
    <property type="entry name" value="Glycos_transf_1"/>
    <property type="match status" value="1"/>
</dbReference>
<dbReference type="GO" id="GO:0016757">
    <property type="term" value="F:glycosyltransferase activity"/>
    <property type="evidence" value="ECO:0007669"/>
    <property type="project" value="InterPro"/>
</dbReference>
<proteinExistence type="predicted"/>
<dbReference type="SUPFAM" id="SSF53756">
    <property type="entry name" value="UDP-Glycosyltransferase/glycogen phosphorylase"/>
    <property type="match status" value="1"/>
</dbReference>
<dbReference type="PANTHER" id="PTHR46401">
    <property type="entry name" value="GLYCOSYLTRANSFERASE WBBK-RELATED"/>
    <property type="match status" value="1"/>
</dbReference>
<reference evidence="3" key="1">
    <citation type="submission" date="2018-06" db="EMBL/GenBank/DDBJ databases">
        <authorList>
            <person name="Zhirakovskaya E."/>
        </authorList>
    </citation>
    <scope>NUCLEOTIDE SEQUENCE</scope>
</reference>
<evidence type="ECO:0000259" key="2">
    <source>
        <dbReference type="Pfam" id="PF00534"/>
    </source>
</evidence>
<sequence length="115" mass="12702">PDDELGDYYGAASLFLCMSQHEGFCIPVIEAMRFRLPVVALANTAVTDTMGYAGALVRRSDPNEIAELIGLILEDNEYRSAIIETQLKRVDDFAKDKMTENFRQVITKAVNGATA</sequence>
<dbReference type="EMBL" id="UOGA01000155">
    <property type="protein sequence ID" value="VAX19399.1"/>
    <property type="molecule type" value="Genomic_DNA"/>
</dbReference>
<dbReference type="AlphaFoldDB" id="A0A3B1BN76"/>
<dbReference type="GO" id="GO:0009103">
    <property type="term" value="P:lipopolysaccharide biosynthetic process"/>
    <property type="evidence" value="ECO:0007669"/>
    <property type="project" value="TreeGrafter"/>
</dbReference>
<evidence type="ECO:0000313" key="3">
    <source>
        <dbReference type="EMBL" id="VAX19399.1"/>
    </source>
</evidence>